<reference evidence="2 3" key="1">
    <citation type="submission" date="2009-11" db="EMBL/GenBank/DDBJ databases">
        <title>Annotation of Allomyces macrogynus ATCC 38327.</title>
        <authorList>
            <consortium name="The Broad Institute Genome Sequencing Platform"/>
            <person name="Russ C."/>
            <person name="Cuomo C."/>
            <person name="Burger G."/>
            <person name="Gray M.W."/>
            <person name="Holland P.W.H."/>
            <person name="King N."/>
            <person name="Lang F.B.F."/>
            <person name="Roger A.J."/>
            <person name="Ruiz-Trillo I."/>
            <person name="Young S.K."/>
            <person name="Zeng Q."/>
            <person name="Gargeya S."/>
            <person name="Fitzgerald M."/>
            <person name="Haas B."/>
            <person name="Abouelleil A."/>
            <person name="Alvarado L."/>
            <person name="Arachchi H.M."/>
            <person name="Berlin A."/>
            <person name="Chapman S.B."/>
            <person name="Gearin G."/>
            <person name="Goldberg J."/>
            <person name="Griggs A."/>
            <person name="Gujja S."/>
            <person name="Hansen M."/>
            <person name="Heiman D."/>
            <person name="Howarth C."/>
            <person name="Larimer J."/>
            <person name="Lui A."/>
            <person name="MacDonald P.J.P."/>
            <person name="McCowen C."/>
            <person name="Montmayeur A."/>
            <person name="Murphy C."/>
            <person name="Neiman D."/>
            <person name="Pearson M."/>
            <person name="Priest M."/>
            <person name="Roberts A."/>
            <person name="Saif S."/>
            <person name="Shea T."/>
            <person name="Sisk P."/>
            <person name="Stolte C."/>
            <person name="Sykes S."/>
            <person name="Wortman J."/>
            <person name="Nusbaum C."/>
            <person name="Birren B."/>
        </authorList>
    </citation>
    <scope>NUCLEOTIDE SEQUENCE [LARGE SCALE GENOMIC DNA]</scope>
    <source>
        <strain evidence="2 3">ATCC 38327</strain>
    </source>
</reference>
<name>A0A0L0STP0_ALLM3</name>
<evidence type="ECO:0000313" key="2">
    <source>
        <dbReference type="EMBL" id="KNE65913.1"/>
    </source>
</evidence>
<dbReference type="AlphaFoldDB" id="A0A0L0STP0"/>
<feature type="region of interest" description="Disordered" evidence="1">
    <location>
        <begin position="153"/>
        <end position="185"/>
    </location>
</feature>
<feature type="compositionally biased region" description="Basic and acidic residues" evidence="1">
    <location>
        <begin position="367"/>
        <end position="376"/>
    </location>
</feature>
<dbReference type="OrthoDB" id="5588465at2759"/>
<sequence>MPDSPHFEPDSTPTTSRRRRPSPVSLPAPATESTHLAGNTTPSWSSTWSDVDTDGLDAMSGSTSPSLGVLSSAGFTSPALSGLENDSRAASPIIGGPPSPLWMATHMDPTVLIDHVDEGESYESDGDAFARMHASWSRDAGLRALEPALTEAAVSHVTREQASSSADANRDDESTKECGSETTRTSENAILPMVVAAGLATLAAADATGAAHSVANSLPHEGAEHEHRSSAPDSPSTTSLVLAWGVSKVASMVARVLAIDDPMFAPEPAHADEKLADVVSSTRAAAAHAAAVSASRPSTHSARATLTNNADDDATPIPLELPTTLPRSASHASLLAFAAKYADLEDPPATMEPPTPIRRRPRYPAPRSDRRPRAPSREVAGSDETGSGMLVSTLAALWRSVVPAVPAAVEATSTDGGEHQDGDEEDEDEMVDDAAPPLFARSHHMDGLDTLGARLGFGISVPDLSAAFPKLTVF</sequence>
<evidence type="ECO:0000256" key="1">
    <source>
        <dbReference type="SAM" id="MobiDB-lite"/>
    </source>
</evidence>
<organism evidence="2 3">
    <name type="scientific">Allomyces macrogynus (strain ATCC 38327)</name>
    <name type="common">Allomyces javanicus var. macrogynus</name>
    <dbReference type="NCBI Taxonomy" id="578462"/>
    <lineage>
        <taxon>Eukaryota</taxon>
        <taxon>Fungi</taxon>
        <taxon>Fungi incertae sedis</taxon>
        <taxon>Blastocladiomycota</taxon>
        <taxon>Blastocladiomycetes</taxon>
        <taxon>Blastocladiales</taxon>
        <taxon>Blastocladiaceae</taxon>
        <taxon>Allomyces</taxon>
    </lineage>
</organism>
<feature type="region of interest" description="Disordered" evidence="1">
    <location>
        <begin position="345"/>
        <end position="386"/>
    </location>
</feature>
<feature type="compositionally biased region" description="Low complexity" evidence="1">
    <location>
        <begin position="40"/>
        <end position="50"/>
    </location>
</feature>
<dbReference type="Proteomes" id="UP000054350">
    <property type="component" value="Unassembled WGS sequence"/>
</dbReference>
<reference evidence="3" key="2">
    <citation type="submission" date="2009-11" db="EMBL/GenBank/DDBJ databases">
        <title>The Genome Sequence of Allomyces macrogynus strain ATCC 38327.</title>
        <authorList>
            <consortium name="The Broad Institute Genome Sequencing Platform"/>
            <person name="Russ C."/>
            <person name="Cuomo C."/>
            <person name="Shea T."/>
            <person name="Young S.K."/>
            <person name="Zeng Q."/>
            <person name="Koehrsen M."/>
            <person name="Haas B."/>
            <person name="Borodovsky M."/>
            <person name="Guigo R."/>
            <person name="Alvarado L."/>
            <person name="Berlin A."/>
            <person name="Borenstein D."/>
            <person name="Chen Z."/>
            <person name="Engels R."/>
            <person name="Freedman E."/>
            <person name="Gellesch M."/>
            <person name="Goldberg J."/>
            <person name="Griggs A."/>
            <person name="Gujja S."/>
            <person name="Heiman D."/>
            <person name="Hepburn T."/>
            <person name="Howarth C."/>
            <person name="Jen D."/>
            <person name="Larson L."/>
            <person name="Lewis B."/>
            <person name="Mehta T."/>
            <person name="Park D."/>
            <person name="Pearson M."/>
            <person name="Roberts A."/>
            <person name="Saif S."/>
            <person name="Shenoy N."/>
            <person name="Sisk P."/>
            <person name="Stolte C."/>
            <person name="Sykes S."/>
            <person name="Walk T."/>
            <person name="White J."/>
            <person name="Yandava C."/>
            <person name="Burger G."/>
            <person name="Gray M.W."/>
            <person name="Holland P.W.H."/>
            <person name="King N."/>
            <person name="Lang F.B.F."/>
            <person name="Roger A.J."/>
            <person name="Ruiz-Trillo I."/>
            <person name="Lander E."/>
            <person name="Nusbaum C."/>
        </authorList>
    </citation>
    <scope>NUCLEOTIDE SEQUENCE [LARGE SCALE GENOMIC DNA]</scope>
    <source>
        <strain evidence="3">ATCC 38327</strain>
    </source>
</reference>
<protein>
    <submittedName>
        <fullName evidence="2">Uncharacterized protein</fullName>
    </submittedName>
</protein>
<keyword evidence="3" id="KW-1185">Reference proteome</keyword>
<feature type="compositionally biased region" description="Basic and acidic residues" evidence="1">
    <location>
        <begin position="168"/>
        <end position="179"/>
    </location>
</feature>
<gene>
    <name evidence="2" type="ORF">AMAG_09878</name>
</gene>
<proteinExistence type="predicted"/>
<dbReference type="VEuPathDB" id="FungiDB:AMAG_09878"/>
<evidence type="ECO:0000313" key="3">
    <source>
        <dbReference type="Proteomes" id="UP000054350"/>
    </source>
</evidence>
<accession>A0A0L0STP0</accession>
<dbReference type="EMBL" id="GG745348">
    <property type="protein sequence ID" value="KNE65913.1"/>
    <property type="molecule type" value="Genomic_DNA"/>
</dbReference>
<feature type="region of interest" description="Disordered" evidence="1">
    <location>
        <begin position="1"/>
        <end position="71"/>
    </location>
</feature>